<dbReference type="AlphaFoldDB" id="A0A9Q1I5Y2"/>
<accession>A0A9Q1I5Y2</accession>
<keyword evidence="2" id="KW-1185">Reference proteome</keyword>
<protein>
    <submittedName>
        <fullName evidence="1">Uncharacterized protein</fullName>
    </submittedName>
</protein>
<evidence type="ECO:0000313" key="1">
    <source>
        <dbReference type="EMBL" id="KAJ8283844.1"/>
    </source>
</evidence>
<comment type="caution">
    <text evidence="1">The sequence shown here is derived from an EMBL/GenBank/DDBJ whole genome shotgun (WGS) entry which is preliminary data.</text>
</comment>
<reference evidence="1" key="1">
    <citation type="journal article" date="2023" name="Science">
        <title>Genome structures resolve the early diversification of teleost fishes.</title>
        <authorList>
            <person name="Parey E."/>
            <person name="Louis A."/>
            <person name="Montfort J."/>
            <person name="Bouchez O."/>
            <person name="Roques C."/>
            <person name="Iampietro C."/>
            <person name="Lluch J."/>
            <person name="Castinel A."/>
            <person name="Donnadieu C."/>
            <person name="Desvignes T."/>
            <person name="Floi Bucao C."/>
            <person name="Jouanno E."/>
            <person name="Wen M."/>
            <person name="Mejri S."/>
            <person name="Dirks R."/>
            <person name="Jansen H."/>
            <person name="Henkel C."/>
            <person name="Chen W.J."/>
            <person name="Zahm M."/>
            <person name="Cabau C."/>
            <person name="Klopp C."/>
            <person name="Thompson A.W."/>
            <person name="Robinson-Rechavi M."/>
            <person name="Braasch I."/>
            <person name="Lecointre G."/>
            <person name="Bobe J."/>
            <person name="Postlethwait J.H."/>
            <person name="Berthelot C."/>
            <person name="Roest Crollius H."/>
            <person name="Guiguen Y."/>
        </authorList>
    </citation>
    <scope>NUCLEOTIDE SEQUENCE</scope>
    <source>
        <strain evidence="1">Concon-B</strain>
    </source>
</reference>
<organism evidence="1 2">
    <name type="scientific">Conger conger</name>
    <name type="common">Conger eel</name>
    <name type="synonym">Muraena conger</name>
    <dbReference type="NCBI Taxonomy" id="82655"/>
    <lineage>
        <taxon>Eukaryota</taxon>
        <taxon>Metazoa</taxon>
        <taxon>Chordata</taxon>
        <taxon>Craniata</taxon>
        <taxon>Vertebrata</taxon>
        <taxon>Euteleostomi</taxon>
        <taxon>Actinopterygii</taxon>
        <taxon>Neopterygii</taxon>
        <taxon>Teleostei</taxon>
        <taxon>Anguilliformes</taxon>
        <taxon>Congridae</taxon>
        <taxon>Conger</taxon>
    </lineage>
</organism>
<evidence type="ECO:0000313" key="2">
    <source>
        <dbReference type="Proteomes" id="UP001152803"/>
    </source>
</evidence>
<sequence length="112" mass="12562">MDGCLILVPAVRFKLQRRRPGSISAFTWKGFPKLTDGCLILVPASDSNFRVIAISLVAVFASVNKGRRPGSISAFTWKGFPKLTVWRKPTHLRGSRENFNLKKDLQFLAICK</sequence>
<proteinExistence type="predicted"/>
<name>A0A9Q1I5Y2_CONCO</name>
<dbReference type="Proteomes" id="UP001152803">
    <property type="component" value="Unassembled WGS sequence"/>
</dbReference>
<dbReference type="EMBL" id="JAFJMO010000002">
    <property type="protein sequence ID" value="KAJ8283844.1"/>
    <property type="molecule type" value="Genomic_DNA"/>
</dbReference>
<gene>
    <name evidence="1" type="ORF">COCON_G00026940</name>
</gene>